<dbReference type="Proteomes" id="UP000304953">
    <property type="component" value="Unassembled WGS sequence"/>
</dbReference>
<dbReference type="EMBL" id="SRYA01000003">
    <property type="protein sequence ID" value="TGY97985.1"/>
    <property type="molecule type" value="Genomic_DNA"/>
</dbReference>
<sequence length="172" mass="20503">MDADFLLIRKIKQGDEPAMEDFVRKYYPEILTYCKYRCQDQRDAEDLTQETFARFFKSIAAYRHSGKAKNYLYTIAGNLCRDFYKKKKEIPLEDSRLNDSLEPETGQIEQIVDKLTVGHALQQLPEDYREVIILYYFQELTLSEIAKILQIRLPLVKYRFRQAKIQLEKLLM</sequence>
<proteinExistence type="predicted"/>
<evidence type="ECO:0000313" key="2">
    <source>
        <dbReference type="Proteomes" id="UP000304953"/>
    </source>
</evidence>
<gene>
    <name evidence="1" type="ORF">E5329_02365</name>
</gene>
<protein>
    <submittedName>
        <fullName evidence="1">RNA polymerase sigma factor</fullName>
    </submittedName>
</protein>
<organism evidence="1 2">
    <name type="scientific">Petralouisia muris</name>
    <dbReference type="NCBI Taxonomy" id="3032872"/>
    <lineage>
        <taxon>Bacteria</taxon>
        <taxon>Bacillati</taxon>
        <taxon>Bacillota</taxon>
        <taxon>Clostridia</taxon>
        <taxon>Lachnospirales</taxon>
        <taxon>Lachnospiraceae</taxon>
        <taxon>Petralouisia</taxon>
    </lineage>
</organism>
<keyword evidence="2" id="KW-1185">Reference proteome</keyword>
<evidence type="ECO:0000313" key="1">
    <source>
        <dbReference type="EMBL" id="TGY97985.1"/>
    </source>
</evidence>
<name>A0AC61S1W9_9FIRM</name>
<reference evidence="1" key="1">
    <citation type="submission" date="2019-04" db="EMBL/GenBank/DDBJ databases">
        <title>Microbes associate with the intestines of laboratory mice.</title>
        <authorList>
            <person name="Navarre W."/>
            <person name="Wong E."/>
            <person name="Huang K."/>
            <person name="Tropini C."/>
            <person name="Ng K."/>
            <person name="Yu B."/>
        </authorList>
    </citation>
    <scope>NUCLEOTIDE SEQUENCE</scope>
    <source>
        <strain evidence="1">NM01_1-7b</strain>
    </source>
</reference>
<accession>A0AC61S1W9</accession>
<comment type="caution">
    <text evidence="1">The sequence shown here is derived from an EMBL/GenBank/DDBJ whole genome shotgun (WGS) entry which is preliminary data.</text>
</comment>